<dbReference type="Gene3D" id="1.10.443.10">
    <property type="entry name" value="Intergrase catalytic core"/>
    <property type="match status" value="1"/>
</dbReference>
<dbReference type="InterPro" id="IPR011010">
    <property type="entry name" value="DNA_brk_join_enz"/>
</dbReference>
<organism evidence="2 3">
    <name type="scientific">Pseudomonas cyclaminis</name>
    <dbReference type="NCBI Taxonomy" id="2781239"/>
    <lineage>
        <taxon>Bacteria</taxon>
        <taxon>Pseudomonadati</taxon>
        <taxon>Pseudomonadota</taxon>
        <taxon>Gammaproteobacteria</taxon>
        <taxon>Pseudomonadales</taxon>
        <taxon>Pseudomonadaceae</taxon>
        <taxon>Pseudomonas</taxon>
    </lineage>
</organism>
<dbReference type="SUPFAM" id="SSF56349">
    <property type="entry name" value="DNA breaking-rejoining enzymes"/>
    <property type="match status" value="1"/>
</dbReference>
<gene>
    <name evidence="2" type="ORF">IQK56_14535</name>
</gene>
<reference evidence="2 3" key="1">
    <citation type="submission" date="2020-10" db="EMBL/GenBank/DDBJ databases">
        <title>The draft genomes of Cyclamen pathogen Pseudomonas sp.</title>
        <authorList>
            <person name="Fujikawa T."/>
            <person name="Sawada H."/>
        </authorList>
    </citation>
    <scope>NUCLEOTIDE SEQUENCE [LARGE SCALE GENOMIC DNA]</scope>
    <source>
        <strain evidence="2 3">MAFF 301449</strain>
    </source>
</reference>
<evidence type="ECO:0000256" key="1">
    <source>
        <dbReference type="ARBA" id="ARBA00023172"/>
    </source>
</evidence>
<dbReference type="EMBL" id="JADDUM010000103">
    <property type="protein sequence ID" value="MBE8592050.1"/>
    <property type="molecule type" value="Genomic_DNA"/>
</dbReference>
<evidence type="ECO:0000313" key="3">
    <source>
        <dbReference type="Proteomes" id="UP000613075"/>
    </source>
</evidence>
<protein>
    <submittedName>
        <fullName evidence="2">Integrase</fullName>
    </submittedName>
</protein>
<proteinExistence type="predicted"/>
<keyword evidence="1" id="KW-0233">DNA recombination</keyword>
<keyword evidence="3" id="KW-1185">Reference proteome</keyword>
<comment type="caution">
    <text evidence="2">The sequence shown here is derived from an EMBL/GenBank/DDBJ whole genome shotgun (WGS) entry which is preliminary data.</text>
</comment>
<name>A0ABR9SSY6_9PSED</name>
<accession>A0ABR9SSY6</accession>
<dbReference type="InterPro" id="IPR013762">
    <property type="entry name" value="Integrase-like_cat_sf"/>
</dbReference>
<dbReference type="Proteomes" id="UP000613075">
    <property type="component" value="Unassembled WGS sequence"/>
</dbReference>
<evidence type="ECO:0000313" key="2">
    <source>
        <dbReference type="EMBL" id="MBE8592050.1"/>
    </source>
</evidence>
<sequence>MPPIFHNFPTDLNAGFLMVKQGKTSKKLRLRLEDEGVVSGLSAFINDLQERRNINGIKTSTLITNTSGLRMSQQMLRNRWDEARENAANKAGADGDSALAALIRQFQFKDIRPKAASEIELGHASRLLGHSTEEMTKKVCRRVGEIVKPTK</sequence>